<keyword evidence="4" id="KW-1185">Reference proteome</keyword>
<feature type="signal peptide" evidence="2">
    <location>
        <begin position="1"/>
        <end position="21"/>
    </location>
</feature>
<evidence type="ECO:0008006" key="5">
    <source>
        <dbReference type="Google" id="ProtNLM"/>
    </source>
</evidence>
<sequence>MPSIVAALVCAATLAAGPALAQDYHQGDALGQALAKKPFIETKTNPGGKGILDNSCIYKDSFALSPSEVVLDRCDLAGATAKFTTQYGPADQASDAAGGKKLLEYRLLHNENSYLVKVYFSCAKDTTEQFVMVECKNEKNRAKPGRPPDGRPFWKKLSPF</sequence>
<reference evidence="3 4" key="1">
    <citation type="submission" date="2020-01" db="EMBL/GenBank/DDBJ databases">
        <title>Genome sequence of Desulfovibrio aerotolerans DSM 16695(T).</title>
        <authorList>
            <person name="Karnachuk O."/>
            <person name="Avakyan M."/>
            <person name="Mardanov A."/>
            <person name="Kadnikov V."/>
            <person name="Ravin N."/>
        </authorList>
    </citation>
    <scope>NUCLEOTIDE SEQUENCE [LARGE SCALE GENOMIC DNA]</scope>
    <source>
        <strain evidence="3 4">DSM 16695</strain>
    </source>
</reference>
<evidence type="ECO:0000313" key="3">
    <source>
        <dbReference type="EMBL" id="MYL82821.1"/>
    </source>
</evidence>
<evidence type="ECO:0000313" key="4">
    <source>
        <dbReference type="Proteomes" id="UP000482487"/>
    </source>
</evidence>
<organism evidence="3 4">
    <name type="scientific">Solidesulfovibrio aerotolerans</name>
    <dbReference type="NCBI Taxonomy" id="295255"/>
    <lineage>
        <taxon>Bacteria</taxon>
        <taxon>Pseudomonadati</taxon>
        <taxon>Thermodesulfobacteriota</taxon>
        <taxon>Desulfovibrionia</taxon>
        <taxon>Desulfovibrionales</taxon>
        <taxon>Desulfovibrionaceae</taxon>
        <taxon>Solidesulfovibrio</taxon>
    </lineage>
</organism>
<accession>A0A7C9IKB7</accession>
<dbReference type="OrthoDB" id="5456386at2"/>
<comment type="caution">
    <text evidence="3">The sequence shown here is derived from an EMBL/GenBank/DDBJ whole genome shotgun (WGS) entry which is preliminary data.</text>
</comment>
<gene>
    <name evidence="3" type="ORF">GTA51_06685</name>
</gene>
<keyword evidence="2" id="KW-0732">Signal</keyword>
<dbReference type="EMBL" id="WVUD01000008">
    <property type="protein sequence ID" value="MYL82821.1"/>
    <property type="molecule type" value="Genomic_DNA"/>
</dbReference>
<evidence type="ECO:0000256" key="2">
    <source>
        <dbReference type="SAM" id="SignalP"/>
    </source>
</evidence>
<feature type="region of interest" description="Disordered" evidence="1">
    <location>
        <begin position="138"/>
        <end position="160"/>
    </location>
</feature>
<proteinExistence type="predicted"/>
<dbReference type="AlphaFoldDB" id="A0A7C9IKB7"/>
<protein>
    <recommendedName>
        <fullName evidence="5">Ricin B lectin domain-containing protein</fullName>
    </recommendedName>
</protein>
<dbReference type="Proteomes" id="UP000482487">
    <property type="component" value="Unassembled WGS sequence"/>
</dbReference>
<evidence type="ECO:0000256" key="1">
    <source>
        <dbReference type="SAM" id="MobiDB-lite"/>
    </source>
</evidence>
<feature type="compositionally biased region" description="Basic and acidic residues" evidence="1">
    <location>
        <begin position="138"/>
        <end position="149"/>
    </location>
</feature>
<name>A0A7C9IKB7_9BACT</name>
<feature type="chain" id="PRO_5028991038" description="Ricin B lectin domain-containing protein" evidence="2">
    <location>
        <begin position="22"/>
        <end position="160"/>
    </location>
</feature>